<name>A0ABP6M716_9ACTN</name>
<keyword evidence="3" id="KW-1185">Reference proteome</keyword>
<accession>A0ABP6M716</accession>
<sequence>MPGAAILQITPKTNAAGGAAVGLILLGPLGALLGAANSSSNQSATGYKCGSTGRAGSSHQPANRASLSDHSHKRAIAHPRLAAITRTTRAARVPLRLEHGRTA</sequence>
<dbReference type="Proteomes" id="UP001501637">
    <property type="component" value="Unassembled WGS sequence"/>
</dbReference>
<evidence type="ECO:0000313" key="3">
    <source>
        <dbReference type="Proteomes" id="UP001501637"/>
    </source>
</evidence>
<proteinExistence type="predicted"/>
<gene>
    <name evidence="2" type="ORF">GCM10010449_05610</name>
</gene>
<reference evidence="3" key="1">
    <citation type="journal article" date="2019" name="Int. J. Syst. Evol. Microbiol.">
        <title>The Global Catalogue of Microorganisms (GCM) 10K type strain sequencing project: providing services to taxonomists for standard genome sequencing and annotation.</title>
        <authorList>
            <consortium name="The Broad Institute Genomics Platform"/>
            <consortium name="The Broad Institute Genome Sequencing Center for Infectious Disease"/>
            <person name="Wu L."/>
            <person name="Ma J."/>
        </authorList>
    </citation>
    <scope>NUCLEOTIDE SEQUENCE [LARGE SCALE GENOMIC DNA]</scope>
    <source>
        <strain evidence="3">JCM 9092</strain>
    </source>
</reference>
<feature type="region of interest" description="Disordered" evidence="1">
    <location>
        <begin position="38"/>
        <end position="83"/>
    </location>
</feature>
<organism evidence="2 3">
    <name type="scientific">Streptomyces rectiviolaceus</name>
    <dbReference type="NCBI Taxonomy" id="332591"/>
    <lineage>
        <taxon>Bacteria</taxon>
        <taxon>Bacillati</taxon>
        <taxon>Actinomycetota</taxon>
        <taxon>Actinomycetes</taxon>
        <taxon>Kitasatosporales</taxon>
        <taxon>Streptomycetaceae</taxon>
        <taxon>Streptomyces</taxon>
    </lineage>
</organism>
<protein>
    <submittedName>
        <fullName evidence="2">Uncharacterized protein</fullName>
    </submittedName>
</protein>
<feature type="compositionally biased region" description="Polar residues" evidence="1">
    <location>
        <begin position="54"/>
        <end position="68"/>
    </location>
</feature>
<comment type="caution">
    <text evidence="2">The sequence shown here is derived from an EMBL/GenBank/DDBJ whole genome shotgun (WGS) entry which is preliminary data.</text>
</comment>
<evidence type="ECO:0000256" key="1">
    <source>
        <dbReference type="SAM" id="MobiDB-lite"/>
    </source>
</evidence>
<dbReference type="EMBL" id="BAAAUG010000013">
    <property type="protein sequence ID" value="GAA3084712.1"/>
    <property type="molecule type" value="Genomic_DNA"/>
</dbReference>
<evidence type="ECO:0000313" key="2">
    <source>
        <dbReference type="EMBL" id="GAA3084712.1"/>
    </source>
</evidence>